<dbReference type="EMBL" id="BAAAMJ010000026">
    <property type="protein sequence ID" value="GAA1913944.1"/>
    <property type="molecule type" value="Genomic_DNA"/>
</dbReference>
<reference evidence="2 3" key="1">
    <citation type="journal article" date="2019" name="Int. J. Syst. Evol. Microbiol.">
        <title>The Global Catalogue of Microorganisms (GCM) 10K type strain sequencing project: providing services to taxonomists for standard genome sequencing and annotation.</title>
        <authorList>
            <consortium name="The Broad Institute Genomics Platform"/>
            <consortium name="The Broad Institute Genome Sequencing Center for Infectious Disease"/>
            <person name="Wu L."/>
            <person name="Ma J."/>
        </authorList>
    </citation>
    <scope>NUCLEOTIDE SEQUENCE [LARGE SCALE GENOMIC DNA]</scope>
    <source>
        <strain evidence="2 3">JCM 13581</strain>
    </source>
</reference>
<organism evidence="2 3">
    <name type="scientific">Streptomyces sodiiphilus</name>
    <dbReference type="NCBI Taxonomy" id="226217"/>
    <lineage>
        <taxon>Bacteria</taxon>
        <taxon>Bacillati</taxon>
        <taxon>Actinomycetota</taxon>
        <taxon>Actinomycetes</taxon>
        <taxon>Kitasatosporales</taxon>
        <taxon>Streptomycetaceae</taxon>
        <taxon>Streptomyces</taxon>
    </lineage>
</organism>
<dbReference type="InterPro" id="IPR043917">
    <property type="entry name" value="DUF5753"/>
</dbReference>
<dbReference type="Pfam" id="PF13560">
    <property type="entry name" value="HTH_31"/>
    <property type="match status" value="1"/>
</dbReference>
<dbReference type="Proteomes" id="UP001501303">
    <property type="component" value="Unassembled WGS sequence"/>
</dbReference>
<evidence type="ECO:0000313" key="3">
    <source>
        <dbReference type="Proteomes" id="UP001501303"/>
    </source>
</evidence>
<dbReference type="SMART" id="SM00530">
    <property type="entry name" value="HTH_XRE"/>
    <property type="match status" value="1"/>
</dbReference>
<feature type="domain" description="HTH cro/C1-type" evidence="1">
    <location>
        <begin position="3"/>
        <end position="57"/>
    </location>
</feature>
<accession>A0ABN2P6T1</accession>
<protein>
    <submittedName>
        <fullName evidence="2">Helix-turn-helix transcriptional regulator</fullName>
    </submittedName>
</protein>
<proteinExistence type="predicted"/>
<keyword evidence="3" id="KW-1185">Reference proteome</keyword>
<sequence>MELRRLREQAQISQLDAAEAIDASDTKISRLEAGKTGLNRLELVALLDLYGVTEDRFRTGLLALNRTSRQRGWWQRRSDILVPKLQELIELESTASRIFEYEAIVVPGLFQTEDYARAVICGFPPPHSQPVETAVEIRMERQQLLRHEDAPRIICVLDEAVLRRQVGGPQVMAGQLRKLAALNDPPRLSIQVIPSTMGAHAGTDGSFRLFTYPAPANMDIGFLEQKESRIFIEEEAGLEPYRIAAEHLRTQALSSPDSMKLIAGLTADYERRS</sequence>
<dbReference type="Gene3D" id="1.10.260.40">
    <property type="entry name" value="lambda repressor-like DNA-binding domains"/>
    <property type="match status" value="1"/>
</dbReference>
<dbReference type="Pfam" id="PF19054">
    <property type="entry name" value="DUF5753"/>
    <property type="match status" value="1"/>
</dbReference>
<dbReference type="InterPro" id="IPR010982">
    <property type="entry name" value="Lambda_DNA-bd_dom_sf"/>
</dbReference>
<evidence type="ECO:0000313" key="2">
    <source>
        <dbReference type="EMBL" id="GAA1913944.1"/>
    </source>
</evidence>
<evidence type="ECO:0000259" key="1">
    <source>
        <dbReference type="PROSITE" id="PS50943"/>
    </source>
</evidence>
<dbReference type="CDD" id="cd00093">
    <property type="entry name" value="HTH_XRE"/>
    <property type="match status" value="1"/>
</dbReference>
<gene>
    <name evidence="2" type="ORF">GCM10009716_24300</name>
</gene>
<dbReference type="InterPro" id="IPR001387">
    <property type="entry name" value="Cro/C1-type_HTH"/>
</dbReference>
<name>A0ABN2P6T1_9ACTN</name>
<dbReference type="PROSITE" id="PS50943">
    <property type="entry name" value="HTH_CROC1"/>
    <property type="match status" value="1"/>
</dbReference>
<comment type="caution">
    <text evidence="2">The sequence shown here is derived from an EMBL/GenBank/DDBJ whole genome shotgun (WGS) entry which is preliminary data.</text>
</comment>
<dbReference type="RefSeq" id="WP_344261431.1">
    <property type="nucleotide sequence ID" value="NZ_BAAAMJ010000026.1"/>
</dbReference>
<dbReference type="SUPFAM" id="SSF47413">
    <property type="entry name" value="lambda repressor-like DNA-binding domains"/>
    <property type="match status" value="1"/>
</dbReference>